<keyword evidence="3" id="KW-1185">Reference proteome</keyword>
<evidence type="ECO:0000256" key="1">
    <source>
        <dbReference type="SAM" id="Phobius"/>
    </source>
</evidence>
<proteinExistence type="predicted"/>
<keyword evidence="1" id="KW-0812">Transmembrane</keyword>
<dbReference type="RefSeq" id="WP_387347490.1">
    <property type="nucleotide sequence ID" value="NZ_JBIAXI010000038.1"/>
</dbReference>
<dbReference type="EMBL" id="JBIAXI010000038">
    <property type="protein sequence ID" value="MFF4778884.1"/>
    <property type="molecule type" value="Genomic_DNA"/>
</dbReference>
<name>A0ABW6VM90_MICFU</name>
<keyword evidence="1" id="KW-0472">Membrane</keyword>
<sequence length="109" mass="12008">MKATRFLPYPALLVAGVSYVHGVLAGRFLELRPTSEYCADKPLGSPATSWTWLPLTHRCRWSDGTTTDLVPAYVNPVVYACLALALTCTVVAVRTARRNRSNRLRSIAS</sequence>
<reference evidence="2 3" key="1">
    <citation type="submission" date="2024-10" db="EMBL/GenBank/DDBJ databases">
        <title>The Natural Products Discovery Center: Release of the First 8490 Sequenced Strains for Exploring Actinobacteria Biosynthetic Diversity.</title>
        <authorList>
            <person name="Kalkreuter E."/>
            <person name="Kautsar S.A."/>
            <person name="Yang D."/>
            <person name="Bader C.D."/>
            <person name="Teijaro C.N."/>
            <person name="Fluegel L."/>
            <person name="Davis C.M."/>
            <person name="Simpson J.R."/>
            <person name="Lauterbach L."/>
            <person name="Steele A.D."/>
            <person name="Gui C."/>
            <person name="Meng S."/>
            <person name="Li G."/>
            <person name="Viehrig K."/>
            <person name="Ye F."/>
            <person name="Su P."/>
            <person name="Kiefer A.F."/>
            <person name="Nichols A."/>
            <person name="Cepeda A.J."/>
            <person name="Yan W."/>
            <person name="Fan B."/>
            <person name="Jiang Y."/>
            <person name="Adhikari A."/>
            <person name="Zheng C.-J."/>
            <person name="Schuster L."/>
            <person name="Cowan T.M."/>
            <person name="Smanski M.J."/>
            <person name="Chevrette M.G."/>
            <person name="De Carvalho L.P.S."/>
            <person name="Shen B."/>
        </authorList>
    </citation>
    <scope>NUCLEOTIDE SEQUENCE [LARGE SCALE GENOMIC DNA]</scope>
    <source>
        <strain evidence="2 3">NPDC001281</strain>
    </source>
</reference>
<feature type="transmembrane region" description="Helical" evidence="1">
    <location>
        <begin position="77"/>
        <end position="96"/>
    </location>
</feature>
<evidence type="ECO:0000313" key="3">
    <source>
        <dbReference type="Proteomes" id="UP001602119"/>
    </source>
</evidence>
<accession>A0ABW6VM90</accession>
<organism evidence="2 3">
    <name type="scientific">Microtetraspora fusca</name>
    <dbReference type="NCBI Taxonomy" id="1997"/>
    <lineage>
        <taxon>Bacteria</taxon>
        <taxon>Bacillati</taxon>
        <taxon>Actinomycetota</taxon>
        <taxon>Actinomycetes</taxon>
        <taxon>Streptosporangiales</taxon>
        <taxon>Streptosporangiaceae</taxon>
        <taxon>Microtetraspora</taxon>
    </lineage>
</organism>
<evidence type="ECO:0000313" key="2">
    <source>
        <dbReference type="EMBL" id="MFF4778884.1"/>
    </source>
</evidence>
<dbReference type="Proteomes" id="UP001602119">
    <property type="component" value="Unassembled WGS sequence"/>
</dbReference>
<protein>
    <submittedName>
        <fullName evidence="2">Uncharacterized protein</fullName>
    </submittedName>
</protein>
<gene>
    <name evidence="2" type="ORF">ACFY05_39270</name>
</gene>
<keyword evidence="1" id="KW-1133">Transmembrane helix</keyword>
<comment type="caution">
    <text evidence="2">The sequence shown here is derived from an EMBL/GenBank/DDBJ whole genome shotgun (WGS) entry which is preliminary data.</text>
</comment>